<feature type="chain" id="PRO_5026738339" evidence="2">
    <location>
        <begin position="23"/>
        <end position="839"/>
    </location>
</feature>
<feature type="domain" description="OmpA-like" evidence="3">
    <location>
        <begin position="567"/>
        <end position="712"/>
    </location>
</feature>
<dbReference type="Pfam" id="PF00691">
    <property type="entry name" value="OmpA"/>
    <property type="match status" value="1"/>
</dbReference>
<dbReference type="SUPFAM" id="SSF48452">
    <property type="entry name" value="TPR-like"/>
    <property type="match status" value="1"/>
</dbReference>
<feature type="signal peptide" evidence="2">
    <location>
        <begin position="1"/>
        <end position="22"/>
    </location>
</feature>
<dbReference type="CDD" id="cd07185">
    <property type="entry name" value="OmpA_C-like"/>
    <property type="match status" value="1"/>
</dbReference>
<dbReference type="OrthoDB" id="9809364at2"/>
<dbReference type="InterPro" id="IPR006665">
    <property type="entry name" value="OmpA-like"/>
</dbReference>
<dbReference type="CDD" id="cd00118">
    <property type="entry name" value="LysM"/>
    <property type="match status" value="2"/>
</dbReference>
<dbReference type="InterPro" id="IPR011990">
    <property type="entry name" value="TPR-like_helical_dom_sf"/>
</dbReference>
<dbReference type="InterPro" id="IPR036737">
    <property type="entry name" value="OmpA-like_sf"/>
</dbReference>
<evidence type="ECO:0000256" key="2">
    <source>
        <dbReference type="SAM" id="SignalP"/>
    </source>
</evidence>
<evidence type="ECO:0000259" key="4">
    <source>
        <dbReference type="PROSITE" id="PS51782"/>
    </source>
</evidence>
<dbReference type="EMBL" id="WBVQ01000001">
    <property type="protein sequence ID" value="KAB2817182.1"/>
    <property type="molecule type" value="Genomic_DNA"/>
</dbReference>
<dbReference type="Gene3D" id="1.25.40.10">
    <property type="entry name" value="Tetratricopeptide repeat domain"/>
    <property type="match status" value="1"/>
</dbReference>
<dbReference type="Gene3D" id="3.10.350.10">
    <property type="entry name" value="LysM domain"/>
    <property type="match status" value="2"/>
</dbReference>
<dbReference type="AlphaFoldDB" id="A0A6L3ZGM8"/>
<dbReference type="SUPFAM" id="SSF103088">
    <property type="entry name" value="OmpA-like"/>
    <property type="match status" value="1"/>
</dbReference>
<dbReference type="PROSITE" id="PS51123">
    <property type="entry name" value="OMPA_2"/>
    <property type="match status" value="1"/>
</dbReference>
<dbReference type="InterPro" id="IPR018392">
    <property type="entry name" value="LysM"/>
</dbReference>
<dbReference type="RefSeq" id="WP_151691752.1">
    <property type="nucleotide sequence ID" value="NZ_BMGX01000002.1"/>
</dbReference>
<protein>
    <submittedName>
        <fullName evidence="5">OmpA family protein</fullName>
    </submittedName>
</protein>
<dbReference type="PROSITE" id="PS51782">
    <property type="entry name" value="LYSM"/>
    <property type="match status" value="2"/>
</dbReference>
<dbReference type="SUPFAM" id="SSF82171">
    <property type="entry name" value="DPP6 N-terminal domain-like"/>
    <property type="match status" value="1"/>
</dbReference>
<evidence type="ECO:0000313" key="6">
    <source>
        <dbReference type="Proteomes" id="UP000484164"/>
    </source>
</evidence>
<dbReference type="GO" id="GO:0016020">
    <property type="term" value="C:membrane"/>
    <property type="evidence" value="ECO:0007669"/>
    <property type="project" value="UniProtKB-UniRule"/>
</dbReference>
<dbReference type="SMART" id="SM00257">
    <property type="entry name" value="LysM"/>
    <property type="match status" value="2"/>
</dbReference>
<dbReference type="Gene3D" id="3.30.1330.60">
    <property type="entry name" value="OmpA-like domain"/>
    <property type="match status" value="1"/>
</dbReference>
<comment type="caution">
    <text evidence="5">The sequence shown here is derived from an EMBL/GenBank/DDBJ whole genome shotgun (WGS) entry which is preliminary data.</text>
</comment>
<accession>A0A6L3ZGM8</accession>
<name>A0A6L3ZGM8_9FLAO</name>
<dbReference type="Pfam" id="PF01476">
    <property type="entry name" value="LysM"/>
    <property type="match status" value="2"/>
</dbReference>
<evidence type="ECO:0000259" key="3">
    <source>
        <dbReference type="PROSITE" id="PS51123"/>
    </source>
</evidence>
<dbReference type="SUPFAM" id="SSF49464">
    <property type="entry name" value="Carboxypeptidase regulatory domain-like"/>
    <property type="match status" value="1"/>
</dbReference>
<reference evidence="5 6" key="1">
    <citation type="submission" date="2019-10" db="EMBL/GenBank/DDBJ databases">
        <title>Genome sequence of Phaeocystidibacter marisrubri JCM30614 (type strain).</title>
        <authorList>
            <person name="Bowman J.P."/>
        </authorList>
    </citation>
    <scope>NUCLEOTIDE SEQUENCE [LARGE SCALE GENOMIC DNA]</scope>
    <source>
        <strain evidence="5 6">JCM 30614</strain>
    </source>
</reference>
<keyword evidence="6" id="KW-1185">Reference proteome</keyword>
<dbReference type="InterPro" id="IPR011659">
    <property type="entry name" value="WD40"/>
</dbReference>
<evidence type="ECO:0000313" key="5">
    <source>
        <dbReference type="EMBL" id="KAB2817182.1"/>
    </source>
</evidence>
<keyword evidence="2" id="KW-0732">Signal</keyword>
<keyword evidence="1" id="KW-0472">Membrane</keyword>
<gene>
    <name evidence="5" type="ORF">F8C82_01930</name>
</gene>
<dbReference type="Proteomes" id="UP000484164">
    <property type="component" value="Unassembled WGS sequence"/>
</dbReference>
<sequence length="839" mass="94573">MKYTRFASLLALVMMCSLPVMAQDTGSGEDQDPRADEHKEADEYYDAREFAIAAELFKDAYSEANSKSEKAEITFKLAECYKYMQDYRSAERQYSRAFSLDYGPICVLREADMLKNQGEYEDAIGKYEEYRQLVPADLRGEQGIRSCRQAVDWMENPPTRYQVTNMGRDLNTRDEELAPAYAGKMGRETEMLYFVSNREEATGNEEDGWSQAGFTDIFMIEQQRASRARGRRSSAPEEVSWSAPVQIDGEEEIINTDYHESALCFDKMMKEMYFTRCPREKRAHLGCAIYVAKRSGTNWLPAEPVVLAPDSTYSVGHPSLSEDNTILYFAGALPGSVEDSRDIWMTTYNRRERKWNTPTNLGPIVNTGGDELFPRVHGDGYLYFSSNGLPGMGGLDVWRVKLGEDGMPEGEAENMKWPINSPADDHGLIFDPGDQAAHGYMASTYSERDDHRGGTDLYEVYLVPLEYTISGTIVSSKDGKPVPQVTVTLEGGEAPIVVNTDADGYYMFDRNQLEEGVVYKLTYSKAKFFSGEVSTTTVDIPLAAHELVKDPQGDYYIHNIALSPKIEPIDVPIILPNVLFATAKWDLTPASQAALDTVVDILNRNPNITIELRSHTDYTDDADKNLILSKHRADTCVSYLISKGISPDRLTAVGKGETEPRTIPEGYDGLYSDDFEDGQELTEAWIKRQSKEIQDKANQLNRRTDMKVLRDDYVPSAPVGEDGEVIEAEEEEVVLEPKLHEVQGRESLGRIAREYNVSVRDIKELNGGMRGVRVLPGMILKVTPGADYSEFDRTHYQCERGDDWDKIAEKLGMDADTLEELNPDVDEDQLWPGRYIEIE</sequence>
<dbReference type="InterPro" id="IPR008969">
    <property type="entry name" value="CarboxyPept-like_regulatory"/>
</dbReference>
<dbReference type="InterPro" id="IPR036779">
    <property type="entry name" value="LysM_dom_sf"/>
</dbReference>
<evidence type="ECO:0000256" key="1">
    <source>
        <dbReference type="PROSITE-ProRule" id="PRU00473"/>
    </source>
</evidence>
<proteinExistence type="predicted"/>
<dbReference type="PANTHER" id="PTHR30329:SF21">
    <property type="entry name" value="LIPOPROTEIN YIAD-RELATED"/>
    <property type="match status" value="1"/>
</dbReference>
<dbReference type="PANTHER" id="PTHR30329">
    <property type="entry name" value="STATOR ELEMENT OF FLAGELLAR MOTOR COMPLEX"/>
    <property type="match status" value="1"/>
</dbReference>
<dbReference type="Gene3D" id="2.60.40.1120">
    <property type="entry name" value="Carboxypeptidase-like, regulatory domain"/>
    <property type="match status" value="1"/>
</dbReference>
<feature type="domain" description="LysM" evidence="4">
    <location>
        <begin position="794"/>
        <end position="838"/>
    </location>
</feature>
<dbReference type="Pfam" id="PF07676">
    <property type="entry name" value="PD40"/>
    <property type="match status" value="1"/>
</dbReference>
<dbReference type="InterPro" id="IPR050330">
    <property type="entry name" value="Bact_OuterMem_StrucFunc"/>
</dbReference>
<organism evidence="5 6">
    <name type="scientific">Phaeocystidibacter marisrubri</name>
    <dbReference type="NCBI Taxonomy" id="1577780"/>
    <lineage>
        <taxon>Bacteria</taxon>
        <taxon>Pseudomonadati</taxon>
        <taxon>Bacteroidota</taxon>
        <taxon>Flavobacteriia</taxon>
        <taxon>Flavobacteriales</taxon>
        <taxon>Phaeocystidibacteraceae</taxon>
        <taxon>Phaeocystidibacter</taxon>
    </lineage>
</organism>
<feature type="domain" description="LysM" evidence="4">
    <location>
        <begin position="738"/>
        <end position="782"/>
    </location>
</feature>
<dbReference type="SUPFAM" id="SSF54106">
    <property type="entry name" value="LysM domain"/>
    <property type="match status" value="2"/>
</dbReference>